<feature type="domain" description="Transcriptional regulator-like" evidence="2">
    <location>
        <begin position="10"/>
        <end position="59"/>
    </location>
</feature>
<proteinExistence type="predicted"/>
<gene>
    <name evidence="3" type="ORF">N5C72_18500</name>
</gene>
<protein>
    <submittedName>
        <fullName evidence="3">DUF2285 domain-containing protein</fullName>
    </submittedName>
</protein>
<dbReference type="Proteomes" id="UP001158644">
    <property type="component" value="Unassembled WGS sequence"/>
</dbReference>
<accession>A0ABD4YY57</accession>
<dbReference type="InterPro" id="IPR018754">
    <property type="entry name" value="RovC-like_DNA-bd"/>
</dbReference>
<dbReference type="EMBL" id="JAOBZK010000027">
    <property type="protein sequence ID" value="MDH1180081.1"/>
    <property type="molecule type" value="Genomic_DNA"/>
</dbReference>
<dbReference type="Pfam" id="PF10074">
    <property type="entry name" value="RovC_DNA-bd"/>
    <property type="match status" value="1"/>
</dbReference>
<feature type="domain" description="T6SS Transcription factor RovC-like DNA binding" evidence="1">
    <location>
        <begin position="160"/>
        <end position="256"/>
    </location>
</feature>
<evidence type="ECO:0000313" key="4">
    <source>
        <dbReference type="Proteomes" id="UP001158644"/>
    </source>
</evidence>
<comment type="caution">
    <text evidence="3">The sequence shown here is derived from an EMBL/GenBank/DDBJ whole genome shotgun (WGS) entry which is preliminary data.</text>
</comment>
<evidence type="ECO:0000313" key="3">
    <source>
        <dbReference type="EMBL" id="MDH1180081.1"/>
    </source>
</evidence>
<organism evidence="3 4">
    <name type="scientific">Achromobacter mucicolens</name>
    <dbReference type="NCBI Taxonomy" id="1389922"/>
    <lineage>
        <taxon>Bacteria</taxon>
        <taxon>Pseudomonadati</taxon>
        <taxon>Pseudomonadota</taxon>
        <taxon>Betaproteobacteria</taxon>
        <taxon>Burkholderiales</taxon>
        <taxon>Alcaligenaceae</taxon>
        <taxon>Achromobacter</taxon>
    </lineage>
</organism>
<dbReference type="InterPro" id="IPR045465">
    <property type="entry name" value="Trans_reg_dom"/>
</dbReference>
<dbReference type="RefSeq" id="WP_279991494.1">
    <property type="nucleotide sequence ID" value="NZ_JAOBZK010000027.1"/>
</dbReference>
<dbReference type="Pfam" id="PF20109">
    <property type="entry name" value="Trans_reg_dom"/>
    <property type="match status" value="1"/>
</dbReference>
<dbReference type="AlphaFoldDB" id="A0ABD4YY57"/>
<evidence type="ECO:0000259" key="1">
    <source>
        <dbReference type="Pfam" id="PF10074"/>
    </source>
</evidence>
<name>A0ABD4YY57_9BURK</name>
<sequence>MASSNQAAPWQATAAYLYVLRLDAASLAWEYLRRNAHYCACWHRYGRRAPARTVQPWGLVLLEDPQLDARLAHPVWDDRMPALLHIQATDDETGAGLDLWHIPGPKDVIALPAGAAALLVRTPAHGATLRLRLGPGVLEGRPTLCAIPLDTRVHAQAALLATHAAHFAPRRAGVTRPVPCAATQAARVNPANLRHLRALQALDGVRAGASQRHIAEVLYGRERVRQDWHADSALRAHVRHSLARALALMRSGYLGLAGLRPGRPGA</sequence>
<evidence type="ECO:0000259" key="2">
    <source>
        <dbReference type="Pfam" id="PF20109"/>
    </source>
</evidence>
<reference evidence="3 4" key="1">
    <citation type="submission" date="2022-09" db="EMBL/GenBank/DDBJ databases">
        <title>Intensive care unit water sources are persistently colonized with multi-drug resistant bacteria and are the site of extensive horizontal gene transfer of antibiotic resistance genes.</title>
        <authorList>
            <person name="Diorio-Toth L."/>
        </authorList>
    </citation>
    <scope>NUCLEOTIDE SEQUENCE [LARGE SCALE GENOMIC DNA]</scope>
    <source>
        <strain evidence="3 4">GD03967</strain>
    </source>
</reference>